<evidence type="ECO:0000259" key="4">
    <source>
        <dbReference type="Pfam" id="PF23598"/>
    </source>
</evidence>
<dbReference type="FunFam" id="1.10.10.10:FF:000322">
    <property type="entry name" value="Probable disease resistance protein At1g63360"/>
    <property type="match status" value="1"/>
</dbReference>
<proteinExistence type="predicted"/>
<dbReference type="InterPro" id="IPR032675">
    <property type="entry name" value="LRR_dom_sf"/>
</dbReference>
<dbReference type="GO" id="GO:0009626">
    <property type="term" value="P:plant-type hypersensitive response"/>
    <property type="evidence" value="ECO:0007669"/>
    <property type="project" value="UniProtKB-ARBA"/>
</dbReference>
<dbReference type="InterPro" id="IPR027417">
    <property type="entry name" value="P-loop_NTPase"/>
</dbReference>
<dbReference type="PANTHER" id="PTHR23155:SF1114">
    <property type="entry name" value="OS02G0475500 PROTEIN"/>
    <property type="match status" value="1"/>
</dbReference>
<dbReference type="Pfam" id="PF23559">
    <property type="entry name" value="WHD_DRP"/>
    <property type="match status" value="1"/>
</dbReference>
<dbReference type="SUPFAM" id="SSF52058">
    <property type="entry name" value="L domain-like"/>
    <property type="match status" value="1"/>
</dbReference>
<evidence type="ECO:0000256" key="2">
    <source>
        <dbReference type="ARBA" id="ARBA00022821"/>
    </source>
</evidence>
<dbReference type="InterPro" id="IPR058922">
    <property type="entry name" value="WHD_DRP"/>
</dbReference>
<sequence length="667" mass="75459">MTVGPKTDEITVVVHIVHTVTVAEAILRDLNVEVTGEIMLQVFKETVNLEEIYPELVEEAELILEKCCGHPLAIATVGNFLASQSKTVEEWRKLNEHISAEREANTYNPILAVIIKCYDGLPYHLKSCLLYMSIFRVDQKVSRRRLVRRWSAEGYLKVVQVKSREATTENYFMELISRNMLLPSQFSVRSTTRIDSCQVHDIIRGIAISKSKEENLVFTLDEGSGLNRVDRVCHLAISSKWEGDQGEFETIVDISRIRSLTVFGKWRPFFISQKMRLLQVLELEDTTGLVDRDLEQIGNFLHLRYLSLRGCLNIYHLPNSLGNLRLLQTLDIAGTSIFMLPRSIVKLIQLQHILAGAIKIQDGNDDVETSLEGAPMLMRNRLCVSTFSSVALCVVRCAPHNACCCSHLPASAMHQGVRGVALPRGICKLKALHTLGTVNMAWRKAALEEIRRLLWLRKLRVTGINKRNSQELCSTIADLMCLESLLIESEGKPGLSGCLDELRSPPEDLQSLKLYGNMVTLTRWMYRLQNLVKLKLRSSRILECDTAIQALGDLPNLVILRLWKESFDGDEIRVSFPRYRFRSLVVLELDRAGDLKTVEFEPEATPKLELLQFGGSPKAAKVGLFSGLQHLQRFKEFKLVGAYEPAFVADLQEQLGMNQNLPVLKSY</sequence>
<dbReference type="PANTHER" id="PTHR23155">
    <property type="entry name" value="DISEASE RESISTANCE PROTEIN RP"/>
    <property type="match status" value="1"/>
</dbReference>
<reference evidence="5" key="1">
    <citation type="submission" date="2015-06" db="UniProtKB">
        <authorList>
            <consortium name="EnsemblPlants"/>
        </authorList>
    </citation>
    <scope>IDENTIFICATION</scope>
</reference>
<dbReference type="GO" id="GO:0043531">
    <property type="term" value="F:ADP binding"/>
    <property type="evidence" value="ECO:0007669"/>
    <property type="project" value="InterPro"/>
</dbReference>
<organism evidence="5">
    <name type="scientific">Aegilops tauschii</name>
    <name type="common">Tausch's goatgrass</name>
    <name type="synonym">Aegilops squarrosa</name>
    <dbReference type="NCBI Taxonomy" id="37682"/>
    <lineage>
        <taxon>Eukaryota</taxon>
        <taxon>Viridiplantae</taxon>
        <taxon>Streptophyta</taxon>
        <taxon>Embryophyta</taxon>
        <taxon>Tracheophyta</taxon>
        <taxon>Spermatophyta</taxon>
        <taxon>Magnoliopsida</taxon>
        <taxon>Liliopsida</taxon>
        <taxon>Poales</taxon>
        <taxon>Poaceae</taxon>
        <taxon>BOP clade</taxon>
        <taxon>Pooideae</taxon>
        <taxon>Triticodae</taxon>
        <taxon>Triticeae</taxon>
        <taxon>Triticinae</taxon>
        <taxon>Aegilops</taxon>
    </lineage>
</organism>
<name>M8CAN6_AEGTA</name>
<feature type="domain" description="Disease resistance R13L4/SHOC-2-like LRR" evidence="4">
    <location>
        <begin position="257"/>
        <end position="356"/>
    </location>
</feature>
<dbReference type="GO" id="GO:0042742">
    <property type="term" value="P:defense response to bacterium"/>
    <property type="evidence" value="ECO:0007669"/>
    <property type="project" value="UniProtKB-ARBA"/>
</dbReference>
<protein>
    <submittedName>
        <fullName evidence="5">Disease resistance RPP8-like protein 3</fullName>
    </submittedName>
</protein>
<keyword evidence="1" id="KW-0677">Repeat</keyword>
<dbReference type="EnsemblPlants" id="EMT31389">
    <property type="protein sequence ID" value="EMT31389"/>
    <property type="gene ID" value="F775_17364"/>
</dbReference>
<feature type="domain" description="Disease resistance protein winged helix" evidence="3">
    <location>
        <begin position="134"/>
        <end position="206"/>
    </location>
</feature>
<dbReference type="AlphaFoldDB" id="M8CAN6"/>
<dbReference type="Gene3D" id="3.80.10.10">
    <property type="entry name" value="Ribonuclease Inhibitor"/>
    <property type="match status" value="1"/>
</dbReference>
<dbReference type="Gene3D" id="1.10.10.10">
    <property type="entry name" value="Winged helix-like DNA-binding domain superfamily/Winged helix DNA-binding domain"/>
    <property type="match status" value="1"/>
</dbReference>
<evidence type="ECO:0000259" key="3">
    <source>
        <dbReference type="Pfam" id="PF23559"/>
    </source>
</evidence>
<evidence type="ECO:0000256" key="1">
    <source>
        <dbReference type="ARBA" id="ARBA00022737"/>
    </source>
</evidence>
<evidence type="ECO:0000313" key="5">
    <source>
        <dbReference type="EnsemblPlants" id="EMT31389"/>
    </source>
</evidence>
<dbReference type="InterPro" id="IPR036388">
    <property type="entry name" value="WH-like_DNA-bd_sf"/>
</dbReference>
<dbReference type="Pfam" id="PF23598">
    <property type="entry name" value="LRR_14"/>
    <property type="match status" value="2"/>
</dbReference>
<dbReference type="InterPro" id="IPR044974">
    <property type="entry name" value="Disease_R_plants"/>
</dbReference>
<dbReference type="ExpressionAtlas" id="M8CAN6">
    <property type="expression patterns" value="baseline"/>
</dbReference>
<feature type="domain" description="Disease resistance R13L4/SHOC-2-like LRR" evidence="4">
    <location>
        <begin position="419"/>
        <end position="643"/>
    </location>
</feature>
<dbReference type="Gene3D" id="1.10.8.430">
    <property type="entry name" value="Helical domain of apoptotic protease-activating factors"/>
    <property type="match status" value="1"/>
</dbReference>
<dbReference type="InterPro" id="IPR055414">
    <property type="entry name" value="LRR_R13L4/SHOC2-like"/>
</dbReference>
<dbReference type="GO" id="GO:0002758">
    <property type="term" value="P:innate immune response-activating signaling pathway"/>
    <property type="evidence" value="ECO:0007669"/>
    <property type="project" value="UniProtKB-ARBA"/>
</dbReference>
<keyword evidence="2" id="KW-0611">Plant defense</keyword>
<dbReference type="InterPro" id="IPR042197">
    <property type="entry name" value="Apaf_helical"/>
</dbReference>
<accession>M8CAN6</accession>
<dbReference type="SUPFAM" id="SSF52540">
    <property type="entry name" value="P-loop containing nucleoside triphosphate hydrolases"/>
    <property type="match status" value="1"/>
</dbReference>